<organism evidence="1 2">
    <name type="scientific">Xanthobacter tagetidis</name>
    <dbReference type="NCBI Taxonomy" id="60216"/>
    <lineage>
        <taxon>Bacteria</taxon>
        <taxon>Pseudomonadati</taxon>
        <taxon>Pseudomonadota</taxon>
        <taxon>Alphaproteobacteria</taxon>
        <taxon>Hyphomicrobiales</taxon>
        <taxon>Xanthobacteraceae</taxon>
        <taxon>Xanthobacter</taxon>
    </lineage>
</organism>
<keyword evidence="2" id="KW-1185">Reference proteome</keyword>
<evidence type="ECO:0000313" key="1">
    <source>
        <dbReference type="EMBL" id="RLP79552.1"/>
    </source>
</evidence>
<gene>
    <name evidence="1" type="ORF">D9R14_07770</name>
</gene>
<dbReference type="AlphaFoldDB" id="A0A3L7AJC7"/>
<evidence type="ECO:0000313" key="2">
    <source>
        <dbReference type="Proteomes" id="UP000269692"/>
    </source>
</evidence>
<comment type="caution">
    <text evidence="1">The sequence shown here is derived from an EMBL/GenBank/DDBJ whole genome shotgun (WGS) entry which is preliminary data.</text>
</comment>
<dbReference type="OrthoDB" id="3035180at2"/>
<reference evidence="1 2" key="1">
    <citation type="submission" date="2018-10" db="EMBL/GenBank/DDBJ databases">
        <title>Xanthobacter tagetidis genome sequencing and assembly.</title>
        <authorList>
            <person name="Maclea K.S."/>
            <person name="Goen A.E."/>
            <person name="Fatima S.A."/>
        </authorList>
    </citation>
    <scope>NUCLEOTIDE SEQUENCE [LARGE SCALE GENOMIC DNA]</scope>
    <source>
        <strain evidence="1 2">ATCC 700314</strain>
    </source>
</reference>
<accession>A0A3L7AJC7</accession>
<dbReference type="RefSeq" id="WP_121622762.1">
    <property type="nucleotide sequence ID" value="NZ_JACIIW010000001.1"/>
</dbReference>
<proteinExistence type="predicted"/>
<name>A0A3L7AJC7_9HYPH</name>
<dbReference type="Proteomes" id="UP000269692">
    <property type="component" value="Unassembled WGS sequence"/>
</dbReference>
<dbReference type="EMBL" id="RCTF01000005">
    <property type="protein sequence ID" value="RLP79552.1"/>
    <property type="molecule type" value="Genomic_DNA"/>
</dbReference>
<sequence>MNETIRNAIIEAATLYIERGFILTSFVHLNYGGSGQGYGGYVLGGLPDSKAGAHAEQGNLAAEWITGIMRAAGVEDWKDLPGKSVRVRLSQPGLGGMVEAIGHIIRDDRWFDSKEAFARLASPSRGREGGPHD</sequence>
<protein>
    <submittedName>
        <fullName evidence="1">Uncharacterized protein</fullName>
    </submittedName>
</protein>